<feature type="compositionally biased region" description="Polar residues" evidence="1">
    <location>
        <begin position="252"/>
        <end position="263"/>
    </location>
</feature>
<reference evidence="3 4" key="1">
    <citation type="journal article" date="2018" name="PLoS ONE">
        <title>The draft genome of Kipferlia bialata reveals reductive genome evolution in fornicate parasites.</title>
        <authorList>
            <person name="Tanifuji G."/>
            <person name="Takabayashi S."/>
            <person name="Kume K."/>
            <person name="Takagi M."/>
            <person name="Nakayama T."/>
            <person name="Kamikawa R."/>
            <person name="Inagaki Y."/>
            <person name="Hashimoto T."/>
        </authorList>
    </citation>
    <scope>NUCLEOTIDE SEQUENCE [LARGE SCALE GENOMIC DNA]</scope>
    <source>
        <strain evidence="3">NY0173</strain>
    </source>
</reference>
<dbReference type="InterPro" id="IPR036047">
    <property type="entry name" value="F-box-like_dom_sf"/>
</dbReference>
<feature type="region of interest" description="Disordered" evidence="1">
    <location>
        <begin position="1"/>
        <end position="65"/>
    </location>
</feature>
<feature type="compositionally biased region" description="Polar residues" evidence="1">
    <location>
        <begin position="1163"/>
        <end position="1173"/>
    </location>
</feature>
<comment type="caution">
    <text evidence="3">The sequence shown here is derived from an EMBL/GenBank/DDBJ whole genome shotgun (WGS) entry which is preliminary data.</text>
</comment>
<feature type="region of interest" description="Disordered" evidence="1">
    <location>
        <begin position="78"/>
        <end position="118"/>
    </location>
</feature>
<dbReference type="SUPFAM" id="SSF52047">
    <property type="entry name" value="RNI-like"/>
    <property type="match status" value="1"/>
</dbReference>
<protein>
    <recommendedName>
        <fullName evidence="2">F-box domain-containing protein</fullName>
    </recommendedName>
</protein>
<feature type="region of interest" description="Disordered" evidence="1">
    <location>
        <begin position="639"/>
        <end position="664"/>
    </location>
</feature>
<feature type="region of interest" description="Disordered" evidence="1">
    <location>
        <begin position="987"/>
        <end position="1010"/>
    </location>
</feature>
<feature type="region of interest" description="Disordered" evidence="1">
    <location>
        <begin position="485"/>
        <end position="507"/>
    </location>
</feature>
<feature type="region of interest" description="Disordered" evidence="1">
    <location>
        <begin position="1109"/>
        <end position="1192"/>
    </location>
</feature>
<feature type="region of interest" description="Disordered" evidence="1">
    <location>
        <begin position="1569"/>
        <end position="1591"/>
    </location>
</feature>
<dbReference type="Proteomes" id="UP000265618">
    <property type="component" value="Unassembled WGS sequence"/>
</dbReference>
<dbReference type="EMBL" id="BDIP01000658">
    <property type="protein sequence ID" value="GIQ82321.1"/>
    <property type="molecule type" value="Genomic_DNA"/>
</dbReference>
<feature type="region of interest" description="Disordered" evidence="1">
    <location>
        <begin position="1207"/>
        <end position="1238"/>
    </location>
</feature>
<evidence type="ECO:0000313" key="4">
    <source>
        <dbReference type="Proteomes" id="UP000265618"/>
    </source>
</evidence>
<feature type="region of interest" description="Disordered" evidence="1">
    <location>
        <begin position="807"/>
        <end position="927"/>
    </location>
</feature>
<gene>
    <name evidence="3" type="ORF">KIPB_003436</name>
</gene>
<dbReference type="CDD" id="cd09917">
    <property type="entry name" value="F-box_SF"/>
    <property type="match status" value="1"/>
</dbReference>
<evidence type="ECO:0000259" key="2">
    <source>
        <dbReference type="PROSITE" id="PS50181"/>
    </source>
</evidence>
<feature type="compositionally biased region" description="Acidic residues" evidence="1">
    <location>
        <begin position="1212"/>
        <end position="1224"/>
    </location>
</feature>
<dbReference type="PROSITE" id="PS50181">
    <property type="entry name" value="FBOX"/>
    <property type="match status" value="1"/>
</dbReference>
<evidence type="ECO:0000313" key="3">
    <source>
        <dbReference type="EMBL" id="GIQ82321.1"/>
    </source>
</evidence>
<feature type="region of interest" description="Disordered" evidence="1">
    <location>
        <begin position="1049"/>
        <end position="1082"/>
    </location>
</feature>
<dbReference type="SUPFAM" id="SSF81383">
    <property type="entry name" value="F-box domain"/>
    <property type="match status" value="1"/>
</dbReference>
<organism evidence="3 4">
    <name type="scientific">Kipferlia bialata</name>
    <dbReference type="NCBI Taxonomy" id="797122"/>
    <lineage>
        <taxon>Eukaryota</taxon>
        <taxon>Metamonada</taxon>
        <taxon>Carpediemonas-like organisms</taxon>
        <taxon>Kipferlia</taxon>
    </lineage>
</organism>
<feature type="compositionally biased region" description="Gly residues" evidence="1">
    <location>
        <begin position="877"/>
        <end position="886"/>
    </location>
</feature>
<feature type="compositionally biased region" description="Low complexity" evidence="1">
    <location>
        <begin position="902"/>
        <end position="927"/>
    </location>
</feature>
<sequence>MSDPPEESLGRGSQVSTADTRDVDIPNLRSPRLSRSASRSRPRYVESDLSVSAPGASDSEPSDAAFLTSSLDGSALSLSAPGSVSAIRERVRDGGRGRDRERRRHRHRLTDPVTPSVRSRSRASSEVSLLFPLPGARASLMTLPDRLLTRILSSLPFPDLVAAQMSCRHLLKIGFRSTRLIDVPLTSSIAYNVLVHYRRCQHLKLNTVRSLRRTMVVPLPPLPELVGLDVTFNKASDLVTWMNSTFKARSSHFMTGTHPSRSQEPGVAAVGHSATEAHSDTEADRDRGVARGQASGLASTGTRHLDLETLRGRKGLSPSVSHRREGLVTHRRDMGRGGSVIGTERGGSIGSTPVPKLRALTLRVLQTDVPFLHAVPGYVACHIRKLKLWRVDQASLSKELTRFTSLRNLHLSMFATKFSLLGLPSIATLKSLRLVAVSFNLINLPYLLYLYPLLESMRIDIRRSSSSSGAYATESIIADRTRKSLEGSNDNGMVEESQRGMRQRSCLDPSRRRLRLTSLSFSSVHPVDIDVIRLMVACSPDMHLCNIAAPVYFTSHSSLADDGSLIPARPRGGPAEANTGATSLGREQRVLSSMTPSNSNVVYAALLRKGTDHSKQMNVSESPFDVRLFGQAVDREAEREAERELVREEQAEGGEGDDGQLDSPVDRVKKAKAAYSRTSLHTDHVLWRLGSVVPSLLLPDLNLSVHHSYTAGVHAVNRGPAAQAMGGKEAESGDTNYAAHGQDTMYSLMDVDRQIRSLSLTAAAPHPSSAHALDALEPSSLGERSFTLPGNDQFTSLLGRHHSVAQHMAQGARAKGTGGGESVSPLEYRGDVHPRRESVNVSAGSDNSRHRPQSLSKGAREGRAERAGSSIQSLRGSGVGDWGGGTSRSRERERERRRERAGSSAGVSCRESTSPPLSSVSSPSASMHFSSNAVFSASQPIGTGASSVGTLVSASTSSPMAVNGSSPASRFGGGISPFPTLGLPSPAILSPASPVQHPVSPPDTDADTGLSPSPHLLPAGLLPLAHDPDLQVKCVGVKGSVGGAAGPLLASHPMGTQGGLQGSLSTSTNNGVDSTTMDHALRPGMVPVRRVMAQSIAVDTQMHRYQVITGHKRREGTSQHASQTRSRHRDRQGVRPKHSREPSVGGASSKHSSVGNETDYEAGQSQPPGQDASSAGRPLRTPADQSRQPLESLVGRSVSFFESVVERHGTDTDTDAEEGAEGEGEGVQRLQSTRHSRSGATGIHRLCFSAQRPDPYLFSQRNVIDAVRTEVLLLHALPANIRVVRIPGVALSPVGLLGLARLPGLVEVECASLPVCSNSVTVGATKTSVVTVEPTDAGVRVMVDQSHVRPFVHIHSLTLSRADSVDISLVAGLFPGVSQLHLSRVTELVGSMPCHSVSCVPGSVGRGPTWSSVDGQAQSVSLPSIHSCVLRRLRSIRISNSRSLSPASLSQCLVSVVPAAVPQVPIRLSLSLVDTPLPIPFPYLPCLRSLCLHGTSLSSQALVTCLAGSISPDPCNPSVPSPTMHPLRSLSHLSVRWAPVDYSTCTRGQGVSSVTHPCEAHMPVPLGAVCPGTGTNTDERSTSEGTLSGQDRGNVQCELSCGATTPSHPAVALQGLRSLSLEGVACVVASAASLLLRHSPGVRVLSLDGYPCSEAHTGSADAKPYPMVVVPSSISSLSELIVYTEVGLYHSLDRVERVRIIATGDRRGLAVSCDSRSDVCHTCVQTVFSGKTPDFGSLQVF</sequence>
<accession>A0A9K3CSG2</accession>
<name>A0A9K3CSG2_9EUKA</name>
<feature type="domain" description="F-box" evidence="2">
    <location>
        <begin position="137"/>
        <end position="173"/>
    </location>
</feature>
<feature type="compositionally biased region" description="Basic and acidic residues" evidence="1">
    <location>
        <begin position="275"/>
        <end position="289"/>
    </location>
</feature>
<feature type="compositionally biased region" description="Basic residues" evidence="1">
    <location>
        <begin position="1125"/>
        <end position="1138"/>
    </location>
</feature>
<feature type="compositionally biased region" description="Basic and acidic residues" evidence="1">
    <location>
        <begin position="87"/>
        <end position="100"/>
    </location>
</feature>
<feature type="region of interest" description="Disordered" evidence="1">
    <location>
        <begin position="252"/>
        <end position="324"/>
    </location>
</feature>
<feature type="compositionally biased region" description="Basic and acidic residues" evidence="1">
    <location>
        <begin position="828"/>
        <end position="838"/>
    </location>
</feature>
<feature type="compositionally biased region" description="Basic and acidic residues" evidence="1">
    <location>
        <begin position="888"/>
        <end position="901"/>
    </location>
</feature>
<dbReference type="InterPro" id="IPR001810">
    <property type="entry name" value="F-box_dom"/>
</dbReference>
<evidence type="ECO:0000256" key="1">
    <source>
        <dbReference type="SAM" id="MobiDB-lite"/>
    </source>
</evidence>
<proteinExistence type="predicted"/>
<feature type="compositionally biased region" description="Low complexity" evidence="1">
    <location>
        <begin position="28"/>
        <end position="39"/>
    </location>
</feature>
<feature type="compositionally biased region" description="Basic and acidic residues" evidence="1">
    <location>
        <begin position="639"/>
        <end position="650"/>
    </location>
</feature>
<feature type="compositionally biased region" description="Polar residues" evidence="1">
    <location>
        <begin position="1062"/>
        <end position="1077"/>
    </location>
</feature>
<keyword evidence="4" id="KW-1185">Reference proteome</keyword>
<feature type="compositionally biased region" description="Acidic residues" evidence="1">
    <location>
        <begin position="651"/>
        <end position="660"/>
    </location>
</feature>